<protein>
    <submittedName>
        <fullName evidence="3">LINE-1 reverse transcriptase-like</fullName>
    </submittedName>
</protein>
<sequence length="440" mass="49749">MMGMKSFKAPGLDGFQPFFFKQYWPIMGKDLQHMVHMSFQVITKVLVCHLCPYLDELIGTFQGSFIPRRGTMQNVILAHKALYTIKKSKAKKGLMAIKVDLEKAYNQVSWDYLKVTLIDFGFPSIITNLILWAVQGSSPLVLWNGLRLDGFLLSRGLRQRDPLLPYLFVMCMERLTLSIQNQLNTGEWNPISLSHPYLSHLLFTNDVLLFCGASSDQERVVNAVLHEFCGVSDLKVNQDKEIDLADYALPKEILGVDIKYMILIAKVNPKVSYVWQSVIKARDALLDGSYLASYLACSAFGKARFPPMCPSPSLVKVNVDVYGIYRNSCMGFGGVVRDHFGLWRKGFAVQFDGGDALIMEFLEFKKGLQHAWELGEQHIICESDCCDVVNAITNGDDRGSILHLHHDFVLNIQGLIHKDWQVDLHVIPREANTMVHTIVS</sequence>
<dbReference type="PANTHER" id="PTHR47723">
    <property type="entry name" value="OS05G0353850 PROTEIN"/>
    <property type="match status" value="1"/>
</dbReference>
<dbReference type="CDD" id="cd06222">
    <property type="entry name" value="RNase_H_like"/>
    <property type="match status" value="1"/>
</dbReference>
<dbReference type="InterPro" id="IPR000477">
    <property type="entry name" value="RT_dom"/>
</dbReference>
<accession>A0A445F1N7</accession>
<dbReference type="PANTHER" id="PTHR47723:SF19">
    <property type="entry name" value="POLYNUCLEOTIDYL TRANSFERASE, RIBONUCLEASE H-LIKE SUPERFAMILY PROTEIN"/>
    <property type="match status" value="1"/>
</dbReference>
<dbReference type="InterPro" id="IPR012337">
    <property type="entry name" value="RNaseH-like_sf"/>
</dbReference>
<evidence type="ECO:0000259" key="1">
    <source>
        <dbReference type="Pfam" id="PF00078"/>
    </source>
</evidence>
<dbReference type="InterPro" id="IPR044730">
    <property type="entry name" value="RNase_H-like_dom_plant"/>
</dbReference>
<reference evidence="3 4" key="1">
    <citation type="submission" date="2018-09" db="EMBL/GenBank/DDBJ databases">
        <title>A high-quality reference genome of wild soybean provides a powerful tool to mine soybean genomes.</title>
        <authorList>
            <person name="Xie M."/>
            <person name="Chung C.Y.L."/>
            <person name="Li M.-W."/>
            <person name="Wong F.-L."/>
            <person name="Chan T.-F."/>
            <person name="Lam H.-M."/>
        </authorList>
    </citation>
    <scope>NUCLEOTIDE SEQUENCE [LARGE SCALE GENOMIC DNA]</scope>
    <source>
        <strain evidence="4">cv. W05</strain>
        <tissue evidence="3">Hypocotyl of etiolated seedlings</tissue>
    </source>
</reference>
<dbReference type="InterPro" id="IPR036397">
    <property type="entry name" value="RNaseH_sf"/>
</dbReference>
<keyword evidence="3" id="KW-0808">Transferase</keyword>
<comment type="caution">
    <text evidence="3">The sequence shown here is derived from an EMBL/GenBank/DDBJ whole genome shotgun (WGS) entry which is preliminary data.</text>
</comment>
<dbReference type="InterPro" id="IPR053151">
    <property type="entry name" value="RNase_H-like"/>
</dbReference>
<proteinExistence type="predicted"/>
<dbReference type="GO" id="GO:0003964">
    <property type="term" value="F:RNA-directed DNA polymerase activity"/>
    <property type="evidence" value="ECO:0007669"/>
    <property type="project" value="UniProtKB-KW"/>
</dbReference>
<evidence type="ECO:0000313" key="3">
    <source>
        <dbReference type="EMBL" id="RZB42713.1"/>
    </source>
</evidence>
<dbReference type="Pfam" id="PF13456">
    <property type="entry name" value="RVT_3"/>
    <property type="match status" value="1"/>
</dbReference>
<gene>
    <name evidence="3" type="ORF">D0Y65_053334</name>
</gene>
<keyword evidence="4" id="KW-1185">Reference proteome</keyword>
<evidence type="ECO:0000313" key="4">
    <source>
        <dbReference type="Proteomes" id="UP000289340"/>
    </source>
</evidence>
<dbReference type="Proteomes" id="UP000289340">
    <property type="component" value="Chromosome 20"/>
</dbReference>
<evidence type="ECO:0000259" key="2">
    <source>
        <dbReference type="Pfam" id="PF13456"/>
    </source>
</evidence>
<dbReference type="Pfam" id="PF00078">
    <property type="entry name" value="RVT_1"/>
    <property type="match status" value="1"/>
</dbReference>
<dbReference type="GO" id="GO:0003676">
    <property type="term" value="F:nucleic acid binding"/>
    <property type="evidence" value="ECO:0007669"/>
    <property type="project" value="InterPro"/>
</dbReference>
<keyword evidence="3" id="KW-0695">RNA-directed DNA polymerase</keyword>
<feature type="domain" description="Reverse transcriptase" evidence="1">
    <location>
        <begin position="36"/>
        <end position="240"/>
    </location>
</feature>
<feature type="domain" description="RNase H type-1" evidence="2">
    <location>
        <begin position="331"/>
        <end position="439"/>
    </location>
</feature>
<dbReference type="AlphaFoldDB" id="A0A445F1N7"/>
<dbReference type="SUPFAM" id="SSF53098">
    <property type="entry name" value="Ribonuclease H-like"/>
    <property type="match status" value="1"/>
</dbReference>
<name>A0A445F1N7_GLYSO</name>
<dbReference type="GO" id="GO:0004523">
    <property type="term" value="F:RNA-DNA hybrid ribonuclease activity"/>
    <property type="evidence" value="ECO:0007669"/>
    <property type="project" value="InterPro"/>
</dbReference>
<dbReference type="Gene3D" id="3.30.420.10">
    <property type="entry name" value="Ribonuclease H-like superfamily/Ribonuclease H"/>
    <property type="match status" value="1"/>
</dbReference>
<organism evidence="3 4">
    <name type="scientific">Glycine soja</name>
    <name type="common">Wild soybean</name>
    <dbReference type="NCBI Taxonomy" id="3848"/>
    <lineage>
        <taxon>Eukaryota</taxon>
        <taxon>Viridiplantae</taxon>
        <taxon>Streptophyta</taxon>
        <taxon>Embryophyta</taxon>
        <taxon>Tracheophyta</taxon>
        <taxon>Spermatophyta</taxon>
        <taxon>Magnoliopsida</taxon>
        <taxon>eudicotyledons</taxon>
        <taxon>Gunneridae</taxon>
        <taxon>Pentapetalae</taxon>
        <taxon>rosids</taxon>
        <taxon>fabids</taxon>
        <taxon>Fabales</taxon>
        <taxon>Fabaceae</taxon>
        <taxon>Papilionoideae</taxon>
        <taxon>50 kb inversion clade</taxon>
        <taxon>NPAAA clade</taxon>
        <taxon>indigoferoid/millettioid clade</taxon>
        <taxon>Phaseoleae</taxon>
        <taxon>Glycine</taxon>
        <taxon>Glycine subgen. Soja</taxon>
    </lineage>
</organism>
<dbReference type="InterPro" id="IPR002156">
    <property type="entry name" value="RNaseH_domain"/>
</dbReference>
<dbReference type="EMBL" id="QZWG01000020">
    <property type="protein sequence ID" value="RZB42713.1"/>
    <property type="molecule type" value="Genomic_DNA"/>
</dbReference>
<keyword evidence="3" id="KW-0548">Nucleotidyltransferase</keyword>